<dbReference type="EMBL" id="UOEU01000606">
    <property type="protein sequence ID" value="VAW35936.1"/>
    <property type="molecule type" value="Genomic_DNA"/>
</dbReference>
<proteinExistence type="predicted"/>
<dbReference type="CDD" id="cd01449">
    <property type="entry name" value="TST_Repeat_2"/>
    <property type="match status" value="1"/>
</dbReference>
<sequence length="284" mass="30970">MYKTLIDVQTLAENLDDPNWVIVDCRFSLADTAVGYQNYQTAHIPGAVYAHLDDDLSGPPATDHGRHPLPTPQRLAQLFSQLGIDEMSQVVAYDDVGGMIAARLWWMLRYMGHEAVAVLDGGWQAWQTPVLSKAEATVLPTISGVESNDAAQFNGRPQANWLVTLDDVANRPLLIDSRSAERYRGETEPLDSQAGHIPSALNLPFANHLDNGRFRSSDEMRTTLTAVLGQKSGDKVTFYCGSGVSACVNLLAMTHAGLGNGRLYVGSWSEWSSNPERPIATGSE</sequence>
<dbReference type="Pfam" id="PF00581">
    <property type="entry name" value="Rhodanese"/>
    <property type="match status" value="2"/>
</dbReference>
<dbReference type="PROSITE" id="PS50206">
    <property type="entry name" value="RHODANESE_3"/>
    <property type="match status" value="2"/>
</dbReference>
<name>A0A3B0VUH0_9ZZZZ</name>
<evidence type="ECO:0000313" key="4">
    <source>
        <dbReference type="EMBL" id="VAW35936.1"/>
    </source>
</evidence>
<dbReference type="SMART" id="SM00450">
    <property type="entry name" value="RHOD"/>
    <property type="match status" value="2"/>
</dbReference>
<dbReference type="PANTHER" id="PTHR11364">
    <property type="entry name" value="THIOSULFATE SULFERTANSFERASE"/>
    <property type="match status" value="1"/>
</dbReference>
<evidence type="ECO:0000259" key="3">
    <source>
        <dbReference type="PROSITE" id="PS50206"/>
    </source>
</evidence>
<keyword evidence="2" id="KW-0677">Repeat</keyword>
<evidence type="ECO:0000256" key="1">
    <source>
        <dbReference type="ARBA" id="ARBA00022679"/>
    </source>
</evidence>
<organism evidence="4">
    <name type="scientific">hydrothermal vent metagenome</name>
    <dbReference type="NCBI Taxonomy" id="652676"/>
    <lineage>
        <taxon>unclassified sequences</taxon>
        <taxon>metagenomes</taxon>
        <taxon>ecological metagenomes</taxon>
    </lineage>
</organism>
<protein>
    <submittedName>
        <fullName evidence="4">Thiosulfate sulfurtransferase, rhodanese</fullName>
        <ecNumber evidence="4">2.8.1.1</ecNumber>
    </submittedName>
</protein>
<dbReference type="GO" id="GO:0004792">
    <property type="term" value="F:thiosulfate-cyanide sulfurtransferase activity"/>
    <property type="evidence" value="ECO:0007669"/>
    <property type="project" value="UniProtKB-EC"/>
</dbReference>
<feature type="domain" description="Rhodanese" evidence="3">
    <location>
        <begin position="168"/>
        <end position="280"/>
    </location>
</feature>
<dbReference type="AlphaFoldDB" id="A0A3B0VUH0"/>
<dbReference type="InterPro" id="IPR001763">
    <property type="entry name" value="Rhodanese-like_dom"/>
</dbReference>
<gene>
    <name evidence="4" type="ORF">MNBD_CHLOROFLEXI01-4831</name>
</gene>
<evidence type="ECO:0000256" key="2">
    <source>
        <dbReference type="ARBA" id="ARBA00022737"/>
    </source>
</evidence>
<dbReference type="InterPro" id="IPR036873">
    <property type="entry name" value="Rhodanese-like_dom_sf"/>
</dbReference>
<keyword evidence="1 4" id="KW-0808">Transferase</keyword>
<dbReference type="Gene3D" id="3.40.250.10">
    <property type="entry name" value="Rhodanese-like domain"/>
    <property type="match status" value="2"/>
</dbReference>
<dbReference type="CDD" id="cd01448">
    <property type="entry name" value="TST_Repeat_1"/>
    <property type="match status" value="1"/>
</dbReference>
<dbReference type="InterPro" id="IPR045078">
    <property type="entry name" value="TST/MPST-like"/>
</dbReference>
<reference evidence="4" key="1">
    <citation type="submission" date="2018-06" db="EMBL/GenBank/DDBJ databases">
        <authorList>
            <person name="Zhirakovskaya E."/>
        </authorList>
    </citation>
    <scope>NUCLEOTIDE SEQUENCE</scope>
</reference>
<feature type="domain" description="Rhodanese" evidence="3">
    <location>
        <begin position="16"/>
        <end position="135"/>
    </location>
</feature>
<accession>A0A3B0VUH0</accession>
<dbReference type="EC" id="2.8.1.1" evidence="4"/>
<dbReference type="SUPFAM" id="SSF52821">
    <property type="entry name" value="Rhodanese/Cell cycle control phosphatase"/>
    <property type="match status" value="2"/>
</dbReference>
<dbReference type="PANTHER" id="PTHR11364:SF27">
    <property type="entry name" value="SULFURTRANSFERASE"/>
    <property type="match status" value="1"/>
</dbReference>